<evidence type="ECO:0000313" key="1">
    <source>
        <dbReference type="EMBL" id="VDN50588.1"/>
    </source>
</evidence>
<proteinExistence type="predicted"/>
<protein>
    <submittedName>
        <fullName evidence="4">Phlebovirus glycoprotein G2 fusion domain-containing protein</fullName>
    </submittedName>
</protein>
<gene>
    <name evidence="1" type="ORF">DME_LOCUS561</name>
</gene>
<sequence>MNIISQKRTGRILCNGDLRLIEILRVNIYQLRNLPIRFTSNNSHSINIIAKVDNQDIYQSTSTSTCTM</sequence>
<dbReference type="EMBL" id="UYYG01000004">
    <property type="protein sequence ID" value="VDN50588.1"/>
    <property type="molecule type" value="Genomic_DNA"/>
</dbReference>
<dbReference type="Proteomes" id="UP000274756">
    <property type="component" value="Unassembled WGS sequence"/>
</dbReference>
<dbReference type="Proteomes" id="UP000038040">
    <property type="component" value="Unplaced"/>
</dbReference>
<organism evidence="2 4">
    <name type="scientific">Dracunculus medinensis</name>
    <name type="common">Guinea worm</name>
    <dbReference type="NCBI Taxonomy" id="318479"/>
    <lineage>
        <taxon>Eukaryota</taxon>
        <taxon>Metazoa</taxon>
        <taxon>Ecdysozoa</taxon>
        <taxon>Nematoda</taxon>
        <taxon>Chromadorea</taxon>
        <taxon>Rhabditida</taxon>
        <taxon>Spirurina</taxon>
        <taxon>Dracunculoidea</taxon>
        <taxon>Dracunculidae</taxon>
        <taxon>Dracunculus</taxon>
    </lineage>
</organism>
<keyword evidence="3" id="KW-1185">Reference proteome</keyword>
<reference evidence="4" key="1">
    <citation type="submission" date="2017-02" db="UniProtKB">
        <authorList>
            <consortium name="WormBaseParasite"/>
        </authorList>
    </citation>
    <scope>IDENTIFICATION</scope>
</reference>
<evidence type="ECO:0000313" key="4">
    <source>
        <dbReference type="WBParaSite" id="DME_0000494001-mRNA-1"/>
    </source>
</evidence>
<dbReference type="AlphaFoldDB" id="A0A0N4UCE8"/>
<dbReference type="WBParaSite" id="DME_0000494001-mRNA-1">
    <property type="protein sequence ID" value="DME_0000494001-mRNA-1"/>
    <property type="gene ID" value="DME_0000494001"/>
</dbReference>
<evidence type="ECO:0000313" key="2">
    <source>
        <dbReference type="Proteomes" id="UP000038040"/>
    </source>
</evidence>
<dbReference type="STRING" id="318479.A0A0N4UCE8"/>
<dbReference type="OrthoDB" id="5849809at2759"/>
<accession>A0A0N4UCE8</accession>
<evidence type="ECO:0000313" key="3">
    <source>
        <dbReference type="Proteomes" id="UP000274756"/>
    </source>
</evidence>
<name>A0A0N4UCE8_DRAME</name>
<reference evidence="1 3" key="2">
    <citation type="submission" date="2018-11" db="EMBL/GenBank/DDBJ databases">
        <authorList>
            <consortium name="Pathogen Informatics"/>
        </authorList>
    </citation>
    <scope>NUCLEOTIDE SEQUENCE [LARGE SCALE GENOMIC DNA]</scope>
</reference>